<gene>
    <name evidence="2" type="ORF">F9278_25835</name>
</gene>
<name>A0A5P8K6Q2_9ACTN</name>
<feature type="region of interest" description="Disordered" evidence="1">
    <location>
        <begin position="1"/>
        <end position="25"/>
    </location>
</feature>
<organism evidence="2 3">
    <name type="scientific">Streptomyces phaeolivaceus</name>
    <dbReference type="NCBI Taxonomy" id="2653200"/>
    <lineage>
        <taxon>Bacteria</taxon>
        <taxon>Bacillati</taxon>
        <taxon>Actinomycetota</taxon>
        <taxon>Actinomycetes</taxon>
        <taxon>Kitasatosporales</taxon>
        <taxon>Streptomycetaceae</taxon>
        <taxon>Streptomyces</taxon>
    </lineage>
</organism>
<evidence type="ECO:0000313" key="3">
    <source>
        <dbReference type="Proteomes" id="UP000327294"/>
    </source>
</evidence>
<reference evidence="2 3" key="1">
    <citation type="submission" date="2019-10" db="EMBL/GenBank/DDBJ databases">
        <title>Streptomyces sp. strain GY16 isolated from leaves of Broussonetia papyrifera.</title>
        <authorList>
            <person name="Mo P."/>
        </authorList>
    </citation>
    <scope>NUCLEOTIDE SEQUENCE [LARGE SCALE GENOMIC DNA]</scope>
    <source>
        <strain evidence="2 3">GY16</strain>
    </source>
</reference>
<dbReference type="EMBL" id="CP045096">
    <property type="protein sequence ID" value="QFQ99003.1"/>
    <property type="molecule type" value="Genomic_DNA"/>
</dbReference>
<evidence type="ECO:0000256" key="1">
    <source>
        <dbReference type="SAM" id="MobiDB-lite"/>
    </source>
</evidence>
<dbReference type="Proteomes" id="UP000327294">
    <property type="component" value="Chromosome"/>
</dbReference>
<feature type="compositionally biased region" description="Basic residues" evidence="1">
    <location>
        <begin position="7"/>
        <end position="25"/>
    </location>
</feature>
<keyword evidence="3" id="KW-1185">Reference proteome</keyword>
<protein>
    <submittedName>
        <fullName evidence="2">Uncharacterized protein</fullName>
    </submittedName>
</protein>
<evidence type="ECO:0000313" key="2">
    <source>
        <dbReference type="EMBL" id="QFQ99003.1"/>
    </source>
</evidence>
<dbReference type="AlphaFoldDB" id="A0A5P8K6Q2"/>
<proteinExistence type="predicted"/>
<accession>A0A5P8K6Q2</accession>
<sequence>MRGAWPARRRPGRTGRSAVRRRRRGRAGARGIYLIHRVYVGGPSLPLDEQVRIVWRIPEPELTPTQETLHGEVPANP</sequence>
<dbReference type="KEGG" id="sphv:F9278_25835"/>